<reference evidence="7 8" key="1">
    <citation type="submission" date="2023-10" db="EMBL/GenBank/DDBJ databases">
        <title>Comparative genomics analysis reveals potential genetic determinants of host preference in Cryptosporidium xiaoi.</title>
        <authorList>
            <person name="Xiao L."/>
            <person name="Li J."/>
        </authorList>
    </citation>
    <scope>NUCLEOTIDE SEQUENCE [LARGE SCALE GENOMIC DNA]</scope>
    <source>
        <strain evidence="7 8">52996</strain>
    </source>
</reference>
<dbReference type="Pfam" id="PF00847">
    <property type="entry name" value="AP2"/>
    <property type="match status" value="1"/>
</dbReference>
<organism evidence="7 8">
    <name type="scientific">Cryptosporidium xiaoi</name>
    <dbReference type="NCBI Taxonomy" id="659607"/>
    <lineage>
        <taxon>Eukaryota</taxon>
        <taxon>Sar</taxon>
        <taxon>Alveolata</taxon>
        <taxon>Apicomplexa</taxon>
        <taxon>Conoidasida</taxon>
        <taxon>Coccidia</taxon>
        <taxon>Eucoccidiorida</taxon>
        <taxon>Eimeriorina</taxon>
        <taxon>Cryptosporidiidae</taxon>
        <taxon>Cryptosporidium</taxon>
    </lineage>
</organism>
<keyword evidence="8" id="KW-1185">Reference proteome</keyword>
<evidence type="ECO:0000256" key="2">
    <source>
        <dbReference type="ARBA" id="ARBA00023015"/>
    </source>
</evidence>
<protein>
    <recommendedName>
        <fullName evidence="6">AP2/ERF domain-containing protein</fullName>
    </recommendedName>
</protein>
<gene>
    <name evidence="7" type="ORF">RS030_142102</name>
</gene>
<feature type="domain" description="AP2/ERF" evidence="6">
    <location>
        <begin position="401"/>
        <end position="452"/>
    </location>
</feature>
<dbReference type="GO" id="GO:0003677">
    <property type="term" value="F:DNA binding"/>
    <property type="evidence" value="ECO:0007669"/>
    <property type="project" value="UniProtKB-KW"/>
</dbReference>
<comment type="subcellular location">
    <subcellularLocation>
        <location evidence="1">Nucleus</location>
    </subcellularLocation>
</comment>
<proteinExistence type="predicted"/>
<evidence type="ECO:0000256" key="5">
    <source>
        <dbReference type="ARBA" id="ARBA00023242"/>
    </source>
</evidence>
<keyword evidence="5" id="KW-0539">Nucleus</keyword>
<dbReference type="AlphaFoldDB" id="A0AAV9Y114"/>
<dbReference type="Gene3D" id="1.20.5.2050">
    <property type="match status" value="1"/>
</dbReference>
<dbReference type="GO" id="GO:0003700">
    <property type="term" value="F:DNA-binding transcription factor activity"/>
    <property type="evidence" value="ECO:0007669"/>
    <property type="project" value="InterPro"/>
</dbReference>
<keyword evidence="4" id="KW-0804">Transcription</keyword>
<evidence type="ECO:0000256" key="4">
    <source>
        <dbReference type="ARBA" id="ARBA00023163"/>
    </source>
</evidence>
<name>A0AAV9Y114_9CRYT</name>
<sequence length="511" mass="58887">MTELETASHSSKELKKDSLEKDEIAEIVHQNDTIIVEKTNENLQYSTNGREEIFMQLQTELFDILLEIYYITPIWGSFKENFYFHWKKIIGATNIKELHAYRLIFRCMGCLRPSSTPLFVLKVIIKQLDEFRRISEPEYYSENIDLNTIVQGQAITGFNSPFTFIQEMKHSNFSDYNIKGKHLLEPEKNLLVNDSSLKQYKQIAGGVSDSDENKFFVNPANTNKTNECTSNIVENQILFSQNDKLIKSVCENMCHMKSEYLNSLYFNLGYFQNADISFERIKNTENNIHCKCESQNKDSLIYNTQNNKNWSKYSEYSDSCGEISDSSCGSNIKSIKNSFIGGSPNSNGDYTLIGSVTPRLQEVGQLARVIKSQNEYYSEFSASNELITAYAPKKRPRRNSEIQGVYFDKIRKLWRANWKENGRVKTKGFSVFQFGDEGAKQRAIEYRKKMEKEFYVTSNNSKNIPKSTFISGKEQNSMPENLSSILVDCNDAFTQNDIENSDTVQNIKTAE</sequence>
<keyword evidence="2" id="KW-0805">Transcription regulation</keyword>
<comment type="caution">
    <text evidence="7">The sequence shown here is derived from an EMBL/GenBank/DDBJ whole genome shotgun (WGS) entry which is preliminary data.</text>
</comment>
<dbReference type="InterPro" id="IPR001471">
    <property type="entry name" value="AP2/ERF_dom"/>
</dbReference>
<evidence type="ECO:0000313" key="7">
    <source>
        <dbReference type="EMBL" id="KAK6590663.1"/>
    </source>
</evidence>
<dbReference type="GO" id="GO:0005634">
    <property type="term" value="C:nucleus"/>
    <property type="evidence" value="ECO:0007669"/>
    <property type="project" value="UniProtKB-SubCell"/>
</dbReference>
<evidence type="ECO:0000256" key="1">
    <source>
        <dbReference type="ARBA" id="ARBA00004123"/>
    </source>
</evidence>
<evidence type="ECO:0000313" key="8">
    <source>
        <dbReference type="Proteomes" id="UP001311799"/>
    </source>
</evidence>
<evidence type="ECO:0000259" key="6">
    <source>
        <dbReference type="Pfam" id="PF00847"/>
    </source>
</evidence>
<keyword evidence="3" id="KW-0238">DNA-binding</keyword>
<dbReference type="Proteomes" id="UP001311799">
    <property type="component" value="Unassembled WGS sequence"/>
</dbReference>
<evidence type="ECO:0000256" key="3">
    <source>
        <dbReference type="ARBA" id="ARBA00023125"/>
    </source>
</evidence>
<accession>A0AAV9Y114</accession>
<dbReference type="EMBL" id="JAWDEY010000005">
    <property type="protein sequence ID" value="KAK6590663.1"/>
    <property type="molecule type" value="Genomic_DNA"/>
</dbReference>